<evidence type="ECO:0000313" key="5">
    <source>
        <dbReference type="Proteomes" id="UP000565205"/>
    </source>
</evidence>
<reference evidence="3 5" key="1">
    <citation type="submission" date="2020-06" db="EMBL/GenBank/DDBJ databases">
        <title>Description of novel acetic acid bacteria.</title>
        <authorList>
            <person name="Sombolestani A."/>
        </authorList>
    </citation>
    <scope>NUCLEOTIDE SEQUENCE [LARGE SCALE GENOMIC DNA]</scope>
    <source>
        <strain evidence="3 5">LMG 26838</strain>
    </source>
</reference>
<reference evidence="2 4" key="2">
    <citation type="submission" date="2020-08" db="EMBL/GenBank/DDBJ databases">
        <title>Genomic Encyclopedia of Type Strains, Phase III (KMG-III): the genomes of soil and plant-associated and newly described type strains.</title>
        <authorList>
            <person name="Whitman W."/>
        </authorList>
    </citation>
    <scope>NUCLEOTIDE SEQUENCE [LARGE SCALE GENOMIC DNA]</scope>
    <source>
        <strain evidence="2 4">CECT 8088</strain>
    </source>
</reference>
<sequence>MPPIELNAPHEVPTSSVEELGAGDARIGTTRLGTTQGTEHEAGAFQAAYDATRQYHLTSEAGKESIRNSGFDKAFKSGNSAEVFGLPKEAVDEAAANHYVASTRPRIGRTEVTSGDRLTAKRLPTVVTTTMGNHDPKVVRVMVDPSTLKPDSFFPSPRGYNQIAHMMPDQPREAVLRAHGEEPLAEAVERYRLSAEQHLGRPVSSEEARENLMHYQTDSEHDGSDLESP</sequence>
<comment type="caution">
    <text evidence="3">The sequence shown here is derived from an EMBL/GenBank/DDBJ whole genome shotgun (WGS) entry which is preliminary data.</text>
</comment>
<dbReference type="Proteomes" id="UP000557688">
    <property type="component" value="Unassembled WGS sequence"/>
</dbReference>
<dbReference type="EMBL" id="JABXXQ010000036">
    <property type="protein sequence ID" value="NVN29438.1"/>
    <property type="molecule type" value="Genomic_DNA"/>
</dbReference>
<evidence type="ECO:0000256" key="1">
    <source>
        <dbReference type="SAM" id="MobiDB-lite"/>
    </source>
</evidence>
<organism evidence="3 5">
    <name type="scientific">Endobacter medicaginis</name>
    <dbReference type="NCBI Taxonomy" id="1181271"/>
    <lineage>
        <taxon>Bacteria</taxon>
        <taxon>Pseudomonadati</taxon>
        <taxon>Pseudomonadota</taxon>
        <taxon>Alphaproteobacteria</taxon>
        <taxon>Acetobacterales</taxon>
        <taxon>Acetobacteraceae</taxon>
        <taxon>Endobacter</taxon>
    </lineage>
</organism>
<feature type="region of interest" description="Disordered" evidence="1">
    <location>
        <begin position="196"/>
        <end position="229"/>
    </location>
</feature>
<accession>A0A850NR48</accession>
<proteinExistence type="predicted"/>
<dbReference type="Proteomes" id="UP000565205">
    <property type="component" value="Unassembled WGS sequence"/>
</dbReference>
<evidence type="ECO:0000313" key="2">
    <source>
        <dbReference type="EMBL" id="MBB3175275.1"/>
    </source>
</evidence>
<feature type="region of interest" description="Disordered" evidence="1">
    <location>
        <begin position="1"/>
        <end position="39"/>
    </location>
</feature>
<evidence type="ECO:0000313" key="3">
    <source>
        <dbReference type="EMBL" id="NVN29438.1"/>
    </source>
</evidence>
<evidence type="ECO:0000313" key="4">
    <source>
        <dbReference type="Proteomes" id="UP000557688"/>
    </source>
</evidence>
<dbReference type="AlphaFoldDB" id="A0A850NR48"/>
<dbReference type="EMBL" id="JACHXV010000023">
    <property type="protein sequence ID" value="MBB3175275.1"/>
    <property type="molecule type" value="Genomic_DNA"/>
</dbReference>
<name>A0A850NR48_9PROT</name>
<keyword evidence="4" id="KW-1185">Reference proteome</keyword>
<dbReference type="RefSeq" id="WP_176622155.1">
    <property type="nucleotide sequence ID" value="NZ_JABXXQ010000036.1"/>
</dbReference>
<gene>
    <name evidence="2" type="ORF">FHR90_003129</name>
    <name evidence="3" type="ORF">HUK83_03675</name>
</gene>
<protein>
    <submittedName>
        <fullName evidence="3">Uncharacterized protein</fullName>
    </submittedName>
</protein>